<organism evidence="1 2">
    <name type="scientific">Novipirellula rosea</name>
    <dbReference type="NCBI Taxonomy" id="1031540"/>
    <lineage>
        <taxon>Bacteria</taxon>
        <taxon>Pseudomonadati</taxon>
        <taxon>Planctomycetota</taxon>
        <taxon>Planctomycetia</taxon>
        <taxon>Pirellulales</taxon>
        <taxon>Pirellulaceae</taxon>
        <taxon>Novipirellula</taxon>
    </lineage>
</organism>
<reference evidence="2" key="1">
    <citation type="journal article" date="2019" name="Int. J. Syst. Evol. Microbiol.">
        <title>The Global Catalogue of Microorganisms (GCM) 10K type strain sequencing project: providing services to taxonomists for standard genome sequencing and annotation.</title>
        <authorList>
            <consortium name="The Broad Institute Genomics Platform"/>
            <consortium name="The Broad Institute Genome Sequencing Center for Infectious Disease"/>
            <person name="Wu L."/>
            <person name="Ma J."/>
        </authorList>
    </citation>
    <scope>NUCLEOTIDE SEQUENCE [LARGE SCALE GENOMIC DNA]</scope>
    <source>
        <strain evidence="2">JCM 17759</strain>
    </source>
</reference>
<comment type="caution">
    <text evidence="1">The sequence shown here is derived from an EMBL/GenBank/DDBJ whole genome shotgun (WGS) entry which is preliminary data.</text>
</comment>
<proteinExistence type="predicted"/>
<keyword evidence="2" id="KW-1185">Reference proteome</keyword>
<accession>A0ABP8MCH4</accession>
<dbReference type="EMBL" id="BAABGA010000010">
    <property type="protein sequence ID" value="GAA4447145.1"/>
    <property type="molecule type" value="Genomic_DNA"/>
</dbReference>
<gene>
    <name evidence="1" type="ORF">GCM10023156_08860</name>
</gene>
<protein>
    <submittedName>
        <fullName evidence="1">Uncharacterized protein</fullName>
    </submittedName>
</protein>
<evidence type="ECO:0000313" key="1">
    <source>
        <dbReference type="EMBL" id="GAA4447145.1"/>
    </source>
</evidence>
<sequence length="104" mass="11391">MCCVALAQDKSHEVSAADDVAAAQNTKVYPVTYRLEDLPVWSKDGHYDPNLMIMLIHSSISPKSWEALGGPSTMAPYAQNFSLVVSTTSDNHDALSALLKQLRR</sequence>
<name>A0ABP8MCH4_9BACT</name>
<dbReference type="Proteomes" id="UP001500840">
    <property type="component" value="Unassembled WGS sequence"/>
</dbReference>
<evidence type="ECO:0000313" key="2">
    <source>
        <dbReference type="Proteomes" id="UP001500840"/>
    </source>
</evidence>